<name>A0A9P8FV83_AURME</name>
<feature type="domain" description="Nephrocystin 3-like N-terminal" evidence="5">
    <location>
        <begin position="175"/>
        <end position="337"/>
    </location>
</feature>
<evidence type="ECO:0000256" key="2">
    <source>
        <dbReference type="PROSITE-ProRule" id="PRU00023"/>
    </source>
</evidence>
<organism evidence="6 7">
    <name type="scientific">Aureobasidium melanogenum</name>
    <name type="common">Aureobasidium pullulans var. melanogenum</name>
    <dbReference type="NCBI Taxonomy" id="46634"/>
    <lineage>
        <taxon>Eukaryota</taxon>
        <taxon>Fungi</taxon>
        <taxon>Dikarya</taxon>
        <taxon>Ascomycota</taxon>
        <taxon>Pezizomycotina</taxon>
        <taxon>Dothideomycetes</taxon>
        <taxon>Dothideomycetidae</taxon>
        <taxon>Dothideales</taxon>
        <taxon>Saccotheciaceae</taxon>
        <taxon>Aureobasidium</taxon>
    </lineage>
</organism>
<dbReference type="PANTHER" id="PTHR10039">
    <property type="entry name" value="AMELOGENIN"/>
    <property type="match status" value="1"/>
</dbReference>
<feature type="repeat" description="ANK" evidence="2">
    <location>
        <begin position="712"/>
        <end position="741"/>
    </location>
</feature>
<dbReference type="SMART" id="SM00248">
    <property type="entry name" value="ANK"/>
    <property type="match status" value="5"/>
</dbReference>
<reference evidence="6" key="2">
    <citation type="submission" date="2021-08" db="EMBL/GenBank/DDBJ databases">
        <authorList>
            <person name="Gostincar C."/>
            <person name="Sun X."/>
            <person name="Song Z."/>
            <person name="Gunde-Cimerman N."/>
        </authorList>
    </citation>
    <scope>NUCLEOTIDE SEQUENCE</scope>
    <source>
        <strain evidence="6">EXF-9298</strain>
    </source>
</reference>
<accession>A0A9P8FV83</accession>
<feature type="non-terminal residue" evidence="6">
    <location>
        <position position="1"/>
    </location>
</feature>
<gene>
    <name evidence="6" type="ORF">KCU98_g7179</name>
</gene>
<dbReference type="SUPFAM" id="SSF52540">
    <property type="entry name" value="P-loop containing nucleoside triphosphate hydrolases"/>
    <property type="match status" value="1"/>
</dbReference>
<feature type="repeat" description="ANK" evidence="2">
    <location>
        <begin position="775"/>
        <end position="807"/>
    </location>
</feature>
<dbReference type="InterPro" id="IPR056884">
    <property type="entry name" value="NPHP3-like_N"/>
</dbReference>
<evidence type="ECO:0000256" key="1">
    <source>
        <dbReference type="ARBA" id="ARBA00022737"/>
    </source>
</evidence>
<dbReference type="Pfam" id="PF22939">
    <property type="entry name" value="WHD_GPIID"/>
    <property type="match status" value="1"/>
</dbReference>
<evidence type="ECO:0000259" key="5">
    <source>
        <dbReference type="Pfam" id="PF24883"/>
    </source>
</evidence>
<dbReference type="InterPro" id="IPR054471">
    <property type="entry name" value="GPIID_WHD"/>
</dbReference>
<dbReference type="PROSITE" id="PS50297">
    <property type="entry name" value="ANK_REP_REGION"/>
    <property type="match status" value="4"/>
</dbReference>
<feature type="repeat" description="ANK" evidence="2">
    <location>
        <begin position="742"/>
        <end position="774"/>
    </location>
</feature>
<evidence type="ECO:0000313" key="6">
    <source>
        <dbReference type="EMBL" id="KAG9981851.1"/>
    </source>
</evidence>
<dbReference type="Gene3D" id="3.40.50.300">
    <property type="entry name" value="P-loop containing nucleotide triphosphate hydrolases"/>
    <property type="match status" value="1"/>
</dbReference>
<dbReference type="EMBL" id="JAHFXS010000793">
    <property type="protein sequence ID" value="KAG9981851.1"/>
    <property type="molecule type" value="Genomic_DNA"/>
</dbReference>
<keyword evidence="3" id="KW-0175">Coiled coil</keyword>
<keyword evidence="2" id="KW-0040">ANK repeat</keyword>
<feature type="repeat" description="ANK" evidence="2">
    <location>
        <begin position="666"/>
        <end position="698"/>
    </location>
</feature>
<dbReference type="PROSITE" id="PS50088">
    <property type="entry name" value="ANK_REPEAT"/>
    <property type="match status" value="5"/>
</dbReference>
<comment type="caution">
    <text evidence="6">The sequence shown here is derived from an EMBL/GenBank/DDBJ whole genome shotgun (WGS) entry which is preliminary data.</text>
</comment>
<dbReference type="AlphaFoldDB" id="A0A9P8FV83"/>
<dbReference type="Pfam" id="PF12796">
    <property type="entry name" value="Ank_2"/>
    <property type="match status" value="1"/>
</dbReference>
<dbReference type="Pfam" id="PF24883">
    <property type="entry name" value="NPHP3_N"/>
    <property type="match status" value="1"/>
</dbReference>
<reference evidence="6" key="1">
    <citation type="journal article" date="2021" name="J Fungi (Basel)">
        <title>Virulence traits and population genomics of the black yeast Aureobasidium melanogenum.</title>
        <authorList>
            <person name="Cernosa A."/>
            <person name="Sun X."/>
            <person name="Gostincar C."/>
            <person name="Fang C."/>
            <person name="Gunde-Cimerman N."/>
            <person name="Song Z."/>
        </authorList>
    </citation>
    <scope>NUCLEOTIDE SEQUENCE</scope>
    <source>
        <strain evidence="6">EXF-9298</strain>
    </source>
</reference>
<dbReference type="Pfam" id="PF00023">
    <property type="entry name" value="Ank"/>
    <property type="match status" value="1"/>
</dbReference>
<evidence type="ECO:0000313" key="7">
    <source>
        <dbReference type="Proteomes" id="UP000729357"/>
    </source>
</evidence>
<feature type="coiled-coil region" evidence="3">
    <location>
        <begin position="77"/>
        <end position="108"/>
    </location>
</feature>
<dbReference type="InterPro" id="IPR036770">
    <property type="entry name" value="Ankyrin_rpt-contain_sf"/>
</dbReference>
<dbReference type="PANTHER" id="PTHR10039:SF15">
    <property type="entry name" value="NACHT DOMAIN-CONTAINING PROTEIN"/>
    <property type="match status" value="1"/>
</dbReference>
<feature type="repeat" description="ANK" evidence="2">
    <location>
        <begin position="808"/>
        <end position="840"/>
    </location>
</feature>
<sequence length="860" mass="96794">MSFGFGVGDFLAVAETSKKIWDQFKNSPSYVKDARQELEAIASFIQNEEARRLPKISDPVERARVKELFETCKKQRLKYDEEDMARARNRIREALSRLESALRTLDSELLHFVKSVVERTEVSIEHTKAGVERLHRSEQFKEQTIERQKILDWICPSEIDYADQQRALRKRRQTGIGEWFLGSDKFKTWIHGDHATLLCSGMPGVGKTMITSFVVSNVLERYKNNTQVGVAYIYCQFSRQEEQTAEYLKSSILRQLLDRLNVIPDRIRSSYDSSRGKDDLTPDEVSDLLDFILGLFKKSVLIIDAIDELPVSTRDEFLPQIFTLQRGFDMNIFATSRHAKTTQKSLNGSWVEIRTREEDLKCSAAVILKKGPLLRERPDLQQRALSKILQVADGILLLAVLYAQYLAGMQQMKQLSGTINGLKSVSDPYSVLYANAMQRLQEDHETGDTKLGLTTVCWLLLARRPLRLSELLHALAIDERIPYLDKENVPPVPHIVDACAGLVVVNETNGTIELFHKTFHEYLVKNRSVWFPQGNDTIGLMCVRYLSFDAFADGPSKKPDTRSSHFGCQAPDRAHFAYRSRLIQYPLYEYASKHWHDHIRGSNLETAAIVMAFLADTNKVSASCQRLENLTPQNTGTHLATQLLLEKSLKHHLKLCRPRPDVKDNFGRSPLSYAAELNGLVAIDHLIRAGANPNLEDKDVNDRHMQTPVTCTPLSFAAGKGHLLASKALLQRRADVNYHDKYGRSALSYAAQGGSVAVAELLLQSGAHKDSLDLVKRTPLFYAAAADSLGVASLLLERGANVNQADRCNITPLLTAARAGSERMIALLVARGAKVNTESYENDTPLSRAVESQLIESHIH</sequence>
<dbReference type="Proteomes" id="UP000729357">
    <property type="component" value="Unassembled WGS sequence"/>
</dbReference>
<protein>
    <recommendedName>
        <fullName evidence="8">Ankyrin repeat protein</fullName>
    </recommendedName>
</protein>
<dbReference type="Gene3D" id="1.25.40.20">
    <property type="entry name" value="Ankyrin repeat-containing domain"/>
    <property type="match status" value="2"/>
</dbReference>
<evidence type="ECO:0000259" key="4">
    <source>
        <dbReference type="Pfam" id="PF22939"/>
    </source>
</evidence>
<feature type="domain" description="GPI inositol-deacylase winged helix" evidence="4">
    <location>
        <begin position="455"/>
        <end position="526"/>
    </location>
</feature>
<evidence type="ECO:0000256" key="3">
    <source>
        <dbReference type="SAM" id="Coils"/>
    </source>
</evidence>
<dbReference type="InterPro" id="IPR027417">
    <property type="entry name" value="P-loop_NTPase"/>
</dbReference>
<keyword evidence="1" id="KW-0677">Repeat</keyword>
<keyword evidence="7" id="KW-1185">Reference proteome</keyword>
<proteinExistence type="predicted"/>
<dbReference type="SUPFAM" id="SSF48403">
    <property type="entry name" value="Ankyrin repeat"/>
    <property type="match status" value="1"/>
</dbReference>
<dbReference type="InterPro" id="IPR002110">
    <property type="entry name" value="Ankyrin_rpt"/>
</dbReference>
<evidence type="ECO:0008006" key="8">
    <source>
        <dbReference type="Google" id="ProtNLM"/>
    </source>
</evidence>